<dbReference type="InterPro" id="IPR018267">
    <property type="entry name" value="Ribosomal_eL37_CS"/>
</dbReference>
<keyword evidence="2" id="KW-1017">Isopeptide bond</keyword>
<dbReference type="FunFam" id="2.20.25.30:FF:000001">
    <property type="entry name" value="Ribosomal protein L37"/>
    <property type="match status" value="1"/>
</dbReference>
<dbReference type="InterPro" id="IPR001569">
    <property type="entry name" value="Ribosomal_eL37"/>
</dbReference>
<evidence type="ECO:0000256" key="1">
    <source>
        <dbReference type="ARBA" id="ARBA00009805"/>
    </source>
</evidence>
<dbReference type="GO" id="GO:0008270">
    <property type="term" value="F:zinc ion binding"/>
    <property type="evidence" value="ECO:0007669"/>
    <property type="project" value="UniProtKB-KW"/>
</dbReference>
<dbReference type="HAMAP" id="MF_00547">
    <property type="entry name" value="Ribosomal_eL37"/>
    <property type="match status" value="1"/>
</dbReference>
<evidence type="ECO:0000256" key="6">
    <source>
        <dbReference type="ARBA" id="ARBA00022833"/>
    </source>
</evidence>
<keyword evidence="4" id="KW-0699">rRNA-binding</keyword>
<dbReference type="Pfam" id="PF01907">
    <property type="entry name" value="Ribosomal_L37e"/>
    <property type="match status" value="1"/>
</dbReference>
<keyword evidence="6" id="KW-0862">Zinc</keyword>
<evidence type="ECO:0000313" key="10">
    <source>
        <dbReference type="EMBL" id="CAE0606137.1"/>
    </source>
</evidence>
<evidence type="ECO:0000256" key="2">
    <source>
        <dbReference type="ARBA" id="ARBA00022499"/>
    </source>
</evidence>
<dbReference type="PANTHER" id="PTHR10768">
    <property type="entry name" value="60S RIBOSOMAL PROTEIN L37"/>
    <property type="match status" value="1"/>
</dbReference>
<dbReference type="GO" id="GO:0019843">
    <property type="term" value="F:rRNA binding"/>
    <property type="evidence" value="ECO:0007669"/>
    <property type="project" value="UniProtKB-KW"/>
</dbReference>
<dbReference type="PROSITE" id="PS01077">
    <property type="entry name" value="RIBOSOMAL_L37E"/>
    <property type="match status" value="1"/>
</dbReference>
<evidence type="ECO:0000256" key="9">
    <source>
        <dbReference type="ARBA" id="ARBA00023274"/>
    </source>
</evidence>
<dbReference type="PANTHER" id="PTHR10768:SF0">
    <property type="entry name" value="RIBOSOMAL PROTEIN L37"/>
    <property type="match status" value="1"/>
</dbReference>
<evidence type="ECO:0008006" key="11">
    <source>
        <dbReference type="Google" id="ProtNLM"/>
    </source>
</evidence>
<evidence type="ECO:0000256" key="3">
    <source>
        <dbReference type="ARBA" id="ARBA00022723"/>
    </source>
</evidence>
<evidence type="ECO:0000256" key="5">
    <source>
        <dbReference type="ARBA" id="ARBA00022771"/>
    </source>
</evidence>
<dbReference type="GO" id="GO:0003735">
    <property type="term" value="F:structural constituent of ribosome"/>
    <property type="evidence" value="ECO:0007669"/>
    <property type="project" value="InterPro"/>
</dbReference>
<dbReference type="Gene3D" id="2.20.25.30">
    <property type="match status" value="1"/>
</dbReference>
<dbReference type="InterPro" id="IPR029071">
    <property type="entry name" value="Ubiquitin-like_domsf"/>
</dbReference>
<keyword evidence="9" id="KW-0687">Ribonucleoprotein</keyword>
<dbReference type="EMBL" id="HBIQ01119580">
    <property type="protein sequence ID" value="CAE0606137.1"/>
    <property type="molecule type" value="Transcribed_RNA"/>
</dbReference>
<protein>
    <recommendedName>
        <fullName evidence="11">60S ribosomal protein L37</fullName>
    </recommendedName>
</protein>
<accession>A0A7S3XD80</accession>
<evidence type="ECO:0000256" key="8">
    <source>
        <dbReference type="ARBA" id="ARBA00022980"/>
    </source>
</evidence>
<name>A0A7S3XD80_9SPIT</name>
<evidence type="ECO:0000256" key="7">
    <source>
        <dbReference type="ARBA" id="ARBA00022884"/>
    </source>
</evidence>
<organism evidence="10">
    <name type="scientific">Strombidinopsis acuminata</name>
    <dbReference type="NCBI Taxonomy" id="141414"/>
    <lineage>
        <taxon>Eukaryota</taxon>
        <taxon>Sar</taxon>
        <taxon>Alveolata</taxon>
        <taxon>Ciliophora</taxon>
        <taxon>Intramacronucleata</taxon>
        <taxon>Spirotrichea</taxon>
        <taxon>Choreotrichia</taxon>
        <taxon>Choreotrichida</taxon>
        <taxon>Strombidinopsidae</taxon>
        <taxon>Strombidinopsis</taxon>
    </lineage>
</organism>
<keyword evidence="5" id="KW-0863">Zinc-finger</keyword>
<gene>
    <name evidence="10" type="ORF">SACU0126_LOCUS37911</name>
</gene>
<keyword evidence="8" id="KW-0689">Ribosomal protein</keyword>
<dbReference type="GO" id="GO:0006412">
    <property type="term" value="P:translation"/>
    <property type="evidence" value="ECO:0007669"/>
    <property type="project" value="InterPro"/>
</dbReference>
<dbReference type="SUPFAM" id="SSF57829">
    <property type="entry name" value="Zn-binding ribosomal proteins"/>
    <property type="match status" value="1"/>
</dbReference>
<proteinExistence type="inferred from homology"/>
<dbReference type="InterPro" id="IPR011332">
    <property type="entry name" value="Ribosomal_zn-bd"/>
</dbReference>
<reference evidence="10" key="1">
    <citation type="submission" date="2021-01" db="EMBL/GenBank/DDBJ databases">
        <authorList>
            <person name="Corre E."/>
            <person name="Pelletier E."/>
            <person name="Niang G."/>
            <person name="Scheremetjew M."/>
            <person name="Finn R."/>
            <person name="Kale V."/>
            <person name="Holt S."/>
            <person name="Cochrane G."/>
            <person name="Meng A."/>
            <person name="Brown T."/>
            <person name="Cohen L."/>
        </authorList>
    </citation>
    <scope>NUCLEOTIDE SEQUENCE</scope>
    <source>
        <strain evidence="10">SPMC142</strain>
    </source>
</reference>
<dbReference type="SUPFAM" id="SSF54236">
    <property type="entry name" value="Ubiquitin-like"/>
    <property type="match status" value="1"/>
</dbReference>
<dbReference type="GO" id="GO:0022625">
    <property type="term" value="C:cytosolic large ribosomal subunit"/>
    <property type="evidence" value="ECO:0007669"/>
    <property type="project" value="TreeGrafter"/>
</dbReference>
<dbReference type="AlphaFoldDB" id="A0A7S3XD80"/>
<dbReference type="Gene3D" id="3.10.20.90">
    <property type="entry name" value="Phosphatidylinositol 3-kinase Catalytic Subunit, Chain A, domain 1"/>
    <property type="match status" value="1"/>
</dbReference>
<keyword evidence="7" id="KW-0694">RNA-binding</keyword>
<comment type="similarity">
    <text evidence="1">Belongs to the eukaryotic ribosomal protein eL37 family.</text>
</comment>
<evidence type="ECO:0000256" key="4">
    <source>
        <dbReference type="ARBA" id="ARBA00022730"/>
    </source>
</evidence>
<keyword evidence="3" id="KW-0479">Metal-binding</keyword>
<dbReference type="InterPro" id="IPR011331">
    <property type="entry name" value="Ribosomal_eL37/eL43"/>
</dbReference>
<sequence length="163" mass="17386">MQVFARTLEGETVALEVSACDEIGSLKSQIPGAVDAGLVFGGLSLDDSMTVGSCLEAGSTMHVVPLLCGGGDGTPAMGKRHKKSHGLCCRCGKRSFHNQKKRCASCGYPASKIRSYEWALKAKRRRAPGTGRMTYLKTMGRRFKNGFREGTTAPAKKRASAGN</sequence>